<sequence length="681" mass="76432">MPPSKHDKRNGDPLQADIEALPGAGRSDDANARGSDGPGPQLDAIRGQNDLNVPGQSARWPTASEVETEASRMTIWDRGDAQYNEAKTSTDEITLPTAPSDEPLIDRLMSLRCESSQPPGSQYYPKGLVEALMTAEEIEAVIDEGRHHLGKQLTDEEVQNYAQSAIHGKPDDDTKSGYRKIFAILVLLKRGWDIVLFIDEGIRDKDLPLQTVPIPRADSVSRPKMRLGGDASTALAWLSHWPGVDHEGFEREQWLMLTPFFARGQPGGAWLYELPRPVVLPWIEKDKEALRQGAYGFVSKVEIHPRHHTFDLSKASDGMFAVKRFKPERVSKKLTSEVIRRKFENEIEILNRFSGDVHPNLISLQAAFHHGDEYCVILPWADCDLVEFWKKADPGSPLDRDNLLWLLDQCQGLASGLQSIHSYQPTETTGPGDGLDSRTEKPFGRHGDIKPANILLFRNQGNPEDRDRGKLVITDFGLSRFHSDGTKSYVFDGDGFAATYTYCPPECDREFCYISRSFDIWSFGCVLLEFAAWYLGGWALVDAFVTRRRVSDDPEMPNFTFDHFFKRGECAHGINPQVQQFVDELHGHLDCSDPIHRLLDFVMQNMLVVNPKGRAECSNVCTVLDALYNRVADESYQVVASPRPRPTTQGAGISRLERHGSHPDGGPSNRCSPRRSPRTWS</sequence>
<evidence type="ECO:0000313" key="1">
    <source>
        <dbReference type="EMBL" id="KAH6632310.1"/>
    </source>
</evidence>
<dbReference type="Proteomes" id="UP000724584">
    <property type="component" value="Unassembled WGS sequence"/>
</dbReference>
<accession>A0ACB7PA57</accession>
<proteinExistence type="predicted"/>
<name>A0ACB7PA57_9PEZI</name>
<comment type="caution">
    <text evidence="1">The sequence shown here is derived from an EMBL/GenBank/DDBJ whole genome shotgun (WGS) entry which is preliminary data.</text>
</comment>
<gene>
    <name evidence="1" type="ORF">F5144DRAFT_247847</name>
</gene>
<protein>
    <submittedName>
        <fullName evidence="1">Kinase-like domain-containing protein</fullName>
    </submittedName>
</protein>
<evidence type="ECO:0000313" key="2">
    <source>
        <dbReference type="Proteomes" id="UP000724584"/>
    </source>
</evidence>
<dbReference type="EMBL" id="JAGIZQ010000004">
    <property type="protein sequence ID" value="KAH6632310.1"/>
    <property type="molecule type" value="Genomic_DNA"/>
</dbReference>
<reference evidence="1 2" key="1">
    <citation type="journal article" date="2021" name="Nat. Commun.">
        <title>Genetic determinants of endophytism in the Arabidopsis root mycobiome.</title>
        <authorList>
            <person name="Mesny F."/>
            <person name="Miyauchi S."/>
            <person name="Thiergart T."/>
            <person name="Pickel B."/>
            <person name="Atanasova L."/>
            <person name="Karlsson M."/>
            <person name="Huettel B."/>
            <person name="Barry K.W."/>
            <person name="Haridas S."/>
            <person name="Chen C."/>
            <person name="Bauer D."/>
            <person name="Andreopoulos W."/>
            <person name="Pangilinan J."/>
            <person name="LaButti K."/>
            <person name="Riley R."/>
            <person name="Lipzen A."/>
            <person name="Clum A."/>
            <person name="Drula E."/>
            <person name="Henrissat B."/>
            <person name="Kohler A."/>
            <person name="Grigoriev I.V."/>
            <person name="Martin F.M."/>
            <person name="Hacquard S."/>
        </authorList>
    </citation>
    <scope>NUCLEOTIDE SEQUENCE [LARGE SCALE GENOMIC DNA]</scope>
    <source>
        <strain evidence="1 2">MPI-SDFR-AT-0079</strain>
    </source>
</reference>
<organism evidence="1 2">
    <name type="scientific">Chaetomium tenue</name>
    <dbReference type="NCBI Taxonomy" id="1854479"/>
    <lineage>
        <taxon>Eukaryota</taxon>
        <taxon>Fungi</taxon>
        <taxon>Dikarya</taxon>
        <taxon>Ascomycota</taxon>
        <taxon>Pezizomycotina</taxon>
        <taxon>Sordariomycetes</taxon>
        <taxon>Sordariomycetidae</taxon>
        <taxon>Sordariales</taxon>
        <taxon>Chaetomiaceae</taxon>
        <taxon>Chaetomium</taxon>
    </lineage>
</organism>
<keyword evidence="2" id="KW-1185">Reference proteome</keyword>